<dbReference type="Pfam" id="PF00665">
    <property type="entry name" value="rve"/>
    <property type="match status" value="1"/>
</dbReference>
<dbReference type="Gene3D" id="3.30.420.10">
    <property type="entry name" value="Ribonuclease H-like superfamily/Ribonuclease H"/>
    <property type="match status" value="1"/>
</dbReference>
<evidence type="ECO:0000313" key="2">
    <source>
        <dbReference type="Ensembl" id="ENSACIP00000015617.1"/>
    </source>
</evidence>
<reference evidence="2" key="2">
    <citation type="submission" date="2025-09" db="UniProtKB">
        <authorList>
            <consortium name="Ensembl"/>
        </authorList>
    </citation>
    <scope>IDENTIFICATION</scope>
</reference>
<dbReference type="InterPro" id="IPR012337">
    <property type="entry name" value="RNaseH-like_sf"/>
</dbReference>
<dbReference type="GeneTree" id="ENSGT01000000214408"/>
<dbReference type="STRING" id="61819.ENSACIP00000015617"/>
<proteinExistence type="predicted"/>
<dbReference type="PANTHER" id="PTHR37984:SF5">
    <property type="entry name" value="PROTEIN NYNRIN-LIKE"/>
    <property type="match status" value="1"/>
</dbReference>
<dbReference type="PROSITE" id="PS50994">
    <property type="entry name" value="INTEGRASE"/>
    <property type="match status" value="1"/>
</dbReference>
<keyword evidence="3" id="KW-1185">Reference proteome</keyword>
<dbReference type="GO" id="GO:0015074">
    <property type="term" value="P:DNA integration"/>
    <property type="evidence" value="ECO:0007669"/>
    <property type="project" value="InterPro"/>
</dbReference>
<feature type="domain" description="Integrase catalytic" evidence="1">
    <location>
        <begin position="21"/>
        <end position="182"/>
    </location>
</feature>
<dbReference type="SUPFAM" id="SSF53098">
    <property type="entry name" value="Ribonuclease H-like"/>
    <property type="match status" value="1"/>
</dbReference>
<dbReference type="PANTHER" id="PTHR37984">
    <property type="entry name" value="PROTEIN CBG26694"/>
    <property type="match status" value="1"/>
</dbReference>
<dbReference type="Ensembl" id="ENSACIT00000016029.1">
    <property type="protein sequence ID" value="ENSACIP00000015617.1"/>
    <property type="gene ID" value="ENSACIG00000012124.1"/>
</dbReference>
<reference evidence="2" key="1">
    <citation type="submission" date="2025-08" db="UniProtKB">
        <authorList>
            <consortium name="Ensembl"/>
        </authorList>
    </citation>
    <scope>IDENTIFICATION</scope>
</reference>
<evidence type="ECO:0000313" key="3">
    <source>
        <dbReference type="Proteomes" id="UP000261340"/>
    </source>
</evidence>
<dbReference type="OMA" id="PDCERRK"/>
<dbReference type="InterPro" id="IPR001584">
    <property type="entry name" value="Integrase_cat-core"/>
</dbReference>
<dbReference type="InterPro" id="IPR050951">
    <property type="entry name" value="Retrovirus_Pol_polyprotein"/>
</dbReference>
<dbReference type="Proteomes" id="UP000261340">
    <property type="component" value="Unplaced"/>
</dbReference>
<organism evidence="2 3">
    <name type="scientific">Amphilophus citrinellus</name>
    <name type="common">Midas cichlid</name>
    <name type="synonym">Cichlasoma citrinellum</name>
    <dbReference type="NCBI Taxonomy" id="61819"/>
    <lineage>
        <taxon>Eukaryota</taxon>
        <taxon>Metazoa</taxon>
        <taxon>Chordata</taxon>
        <taxon>Craniata</taxon>
        <taxon>Vertebrata</taxon>
        <taxon>Euteleostomi</taxon>
        <taxon>Actinopterygii</taxon>
        <taxon>Neopterygii</taxon>
        <taxon>Teleostei</taxon>
        <taxon>Neoteleostei</taxon>
        <taxon>Acanthomorphata</taxon>
        <taxon>Ovalentaria</taxon>
        <taxon>Cichlomorphae</taxon>
        <taxon>Cichliformes</taxon>
        <taxon>Cichlidae</taxon>
        <taxon>New World cichlids</taxon>
        <taxon>Cichlasomatinae</taxon>
        <taxon>Heroini</taxon>
        <taxon>Amphilophus</taxon>
    </lineage>
</organism>
<dbReference type="GO" id="GO:0003676">
    <property type="term" value="F:nucleic acid binding"/>
    <property type="evidence" value="ECO:0007669"/>
    <property type="project" value="InterPro"/>
</dbReference>
<name>A0A3Q0RYW0_AMPCI</name>
<accession>A0A3Q0RYW0</accession>
<evidence type="ECO:0000259" key="1">
    <source>
        <dbReference type="PROSITE" id="PS50994"/>
    </source>
</evidence>
<protein>
    <recommendedName>
        <fullName evidence="1">Integrase catalytic domain-containing protein</fullName>
    </recommendedName>
</protein>
<dbReference type="AlphaFoldDB" id="A0A3Q0RYW0"/>
<dbReference type="InterPro" id="IPR036397">
    <property type="entry name" value="RNaseH_sf"/>
</dbReference>
<sequence>MAADVKRYVASYSVCQLTKPSQRKPAGFMYTGVDFVGPLLRTASGNAYLLVFIDYFSKWVKVCAVREATAQVAASKFVSEVFARHGTPTYLISDRGSPFISELYEHVLSALGSMHCLTMAYHPQTNATERVNRTLKTAIHAYVGDKHTTLRASLQEAHDHARVALAHSHKRQKPYYDLRHRQATYAVGDLVKVKSHPKSDVQANFAAKLPPLYTGPLRVTQKLGDVNLQTDQAGNW</sequence>